<dbReference type="Proteomes" id="UP001607157">
    <property type="component" value="Unassembled WGS sequence"/>
</dbReference>
<evidence type="ECO:0000259" key="2">
    <source>
        <dbReference type="Pfam" id="PF09834"/>
    </source>
</evidence>
<feature type="transmembrane region" description="Helical" evidence="1">
    <location>
        <begin position="12"/>
        <end position="29"/>
    </location>
</feature>
<keyword evidence="1" id="KW-0472">Membrane</keyword>
<sequence>MERPRRTLVKAIIWNINGLLVMSLVGYIMTGSAGAGGAMAVINTAIGLSLYVLYERIWSRISWGRVDALA</sequence>
<keyword evidence="1" id="KW-1133">Transmembrane helix</keyword>
<keyword evidence="4" id="KW-1185">Reference proteome</keyword>
<gene>
    <name evidence="3" type="ORF">ACGRVM_10205</name>
</gene>
<dbReference type="EMBL" id="JBIHMM010000002">
    <property type="protein sequence ID" value="MFH0254268.1"/>
    <property type="molecule type" value="Genomic_DNA"/>
</dbReference>
<keyword evidence="1" id="KW-0812">Transmembrane</keyword>
<reference evidence="3 4" key="1">
    <citation type="submission" date="2024-10" db="EMBL/GenBank/DDBJ databases">
        <authorList>
            <person name="Yang X.-N."/>
        </authorList>
    </citation>
    <scope>NUCLEOTIDE SEQUENCE [LARGE SCALE GENOMIC DNA]</scope>
    <source>
        <strain evidence="3 4">CAU 1059</strain>
    </source>
</reference>
<dbReference type="InterPro" id="IPR018638">
    <property type="entry name" value="DUF2061_membrane"/>
</dbReference>
<feature type="domain" description="DUF2061" evidence="2">
    <location>
        <begin position="8"/>
        <end position="59"/>
    </location>
</feature>
<evidence type="ECO:0000313" key="4">
    <source>
        <dbReference type="Proteomes" id="UP001607157"/>
    </source>
</evidence>
<organism evidence="3 4">
    <name type="scientific">Roseovarius aquimarinus</name>
    <dbReference type="NCBI Taxonomy" id="1229156"/>
    <lineage>
        <taxon>Bacteria</taxon>
        <taxon>Pseudomonadati</taxon>
        <taxon>Pseudomonadota</taxon>
        <taxon>Alphaproteobacteria</taxon>
        <taxon>Rhodobacterales</taxon>
        <taxon>Roseobacteraceae</taxon>
        <taxon>Roseovarius</taxon>
    </lineage>
</organism>
<name>A0ABW7I8B0_9RHOB</name>
<dbReference type="RefSeq" id="WP_377170227.1">
    <property type="nucleotide sequence ID" value="NZ_JBHTJC010000002.1"/>
</dbReference>
<dbReference type="Pfam" id="PF09834">
    <property type="entry name" value="DUF2061"/>
    <property type="match status" value="1"/>
</dbReference>
<accession>A0ABW7I8B0</accession>
<feature type="transmembrane region" description="Helical" evidence="1">
    <location>
        <begin position="35"/>
        <end position="54"/>
    </location>
</feature>
<comment type="caution">
    <text evidence="3">The sequence shown here is derived from an EMBL/GenBank/DDBJ whole genome shotgun (WGS) entry which is preliminary data.</text>
</comment>
<evidence type="ECO:0000256" key="1">
    <source>
        <dbReference type="SAM" id="Phobius"/>
    </source>
</evidence>
<protein>
    <submittedName>
        <fullName evidence="3">DUF2061 domain-containing protein</fullName>
    </submittedName>
</protein>
<evidence type="ECO:0000313" key="3">
    <source>
        <dbReference type="EMBL" id="MFH0254268.1"/>
    </source>
</evidence>
<proteinExistence type="predicted"/>